<proteinExistence type="predicted"/>
<evidence type="ECO:0000313" key="1">
    <source>
        <dbReference type="EMBL" id="WVY89578.1"/>
    </source>
</evidence>
<feature type="non-terminal residue" evidence="1">
    <location>
        <position position="1"/>
    </location>
</feature>
<organism evidence="1 2">
    <name type="scientific">Vigna mungo</name>
    <name type="common">Black gram</name>
    <name type="synonym">Phaseolus mungo</name>
    <dbReference type="NCBI Taxonomy" id="3915"/>
    <lineage>
        <taxon>Eukaryota</taxon>
        <taxon>Viridiplantae</taxon>
        <taxon>Streptophyta</taxon>
        <taxon>Embryophyta</taxon>
        <taxon>Tracheophyta</taxon>
        <taxon>Spermatophyta</taxon>
        <taxon>Magnoliopsida</taxon>
        <taxon>eudicotyledons</taxon>
        <taxon>Gunneridae</taxon>
        <taxon>Pentapetalae</taxon>
        <taxon>rosids</taxon>
        <taxon>fabids</taxon>
        <taxon>Fabales</taxon>
        <taxon>Fabaceae</taxon>
        <taxon>Papilionoideae</taxon>
        <taxon>50 kb inversion clade</taxon>
        <taxon>NPAAA clade</taxon>
        <taxon>indigoferoid/millettioid clade</taxon>
        <taxon>Phaseoleae</taxon>
        <taxon>Vigna</taxon>
    </lineage>
</organism>
<protein>
    <submittedName>
        <fullName evidence="1">Uncharacterized protein</fullName>
    </submittedName>
</protein>
<keyword evidence="2" id="KW-1185">Reference proteome</keyword>
<dbReference type="Proteomes" id="UP001374535">
    <property type="component" value="Chromosome 11"/>
</dbReference>
<gene>
    <name evidence="1" type="ORF">V8G54_035092</name>
</gene>
<dbReference type="AlphaFoldDB" id="A0AAQ3RE18"/>
<reference evidence="1 2" key="1">
    <citation type="journal article" date="2023" name="Life. Sci Alliance">
        <title>Evolutionary insights into 3D genome organization and epigenetic landscape of Vigna mungo.</title>
        <authorList>
            <person name="Junaid A."/>
            <person name="Singh B."/>
            <person name="Bhatia S."/>
        </authorList>
    </citation>
    <scope>NUCLEOTIDE SEQUENCE [LARGE SCALE GENOMIC DNA]</scope>
    <source>
        <strain evidence="1">Urdbean</strain>
    </source>
</reference>
<name>A0AAQ3RE18_VIGMU</name>
<sequence length="118" mass="13557">NCPPLGNIPSNWFCERFKTARKFKFVKAKGISPFNWFHERSNHSKLLKLPSDIGMVPVILLCERLSPLRECNSPMTFGISPSNILFDKSMLVKTVSILVSSMYRPFITITIESLYKLF</sequence>
<accession>A0AAQ3RE18</accession>
<dbReference type="EMBL" id="CP144690">
    <property type="protein sequence ID" value="WVY89578.1"/>
    <property type="molecule type" value="Genomic_DNA"/>
</dbReference>
<evidence type="ECO:0000313" key="2">
    <source>
        <dbReference type="Proteomes" id="UP001374535"/>
    </source>
</evidence>